<dbReference type="Proteomes" id="UP001218188">
    <property type="component" value="Unassembled WGS sequence"/>
</dbReference>
<accession>A0AAD6T7Y6</accession>
<dbReference type="EMBL" id="JARJCM010000024">
    <property type="protein sequence ID" value="KAJ7040060.1"/>
    <property type="molecule type" value="Genomic_DNA"/>
</dbReference>
<comment type="caution">
    <text evidence="2">The sequence shown here is derived from an EMBL/GenBank/DDBJ whole genome shotgun (WGS) entry which is preliminary data.</text>
</comment>
<keyword evidence="3" id="KW-1185">Reference proteome</keyword>
<dbReference type="AlphaFoldDB" id="A0AAD6T7Y6"/>
<gene>
    <name evidence="2" type="ORF">C8F04DRAFT_1084569</name>
</gene>
<sequence>MHRRRFDSCKPWARGAAADNGDGAVMACRSPTGCPGRCRTCYGRLNTVAAARIPPRTAQYTPRRQGVMAIAGGGVTMRKSGRWVHRVPQICRAAASAEYAAIIFHRDGARRTRRNVWALVYIDDRDSLVGTVHVCRCRCRRRTAGPWGPRAHAPTRHTSSSRLTGSSARASSSSTQTMQESRGRVFGGMAPTEKSVQAERQLTPCIRVCVGRTTVSVAGYQATSLRVLGLQNGDSEISSQNQN</sequence>
<organism evidence="2 3">
    <name type="scientific">Mycena alexandri</name>
    <dbReference type="NCBI Taxonomy" id="1745969"/>
    <lineage>
        <taxon>Eukaryota</taxon>
        <taxon>Fungi</taxon>
        <taxon>Dikarya</taxon>
        <taxon>Basidiomycota</taxon>
        <taxon>Agaricomycotina</taxon>
        <taxon>Agaricomycetes</taxon>
        <taxon>Agaricomycetidae</taxon>
        <taxon>Agaricales</taxon>
        <taxon>Marasmiineae</taxon>
        <taxon>Mycenaceae</taxon>
        <taxon>Mycena</taxon>
    </lineage>
</organism>
<evidence type="ECO:0000256" key="1">
    <source>
        <dbReference type="SAM" id="MobiDB-lite"/>
    </source>
</evidence>
<evidence type="ECO:0000313" key="2">
    <source>
        <dbReference type="EMBL" id="KAJ7040060.1"/>
    </source>
</evidence>
<protein>
    <submittedName>
        <fullName evidence="2">Uncharacterized protein</fullName>
    </submittedName>
</protein>
<proteinExistence type="predicted"/>
<feature type="region of interest" description="Disordered" evidence="1">
    <location>
        <begin position="146"/>
        <end position="185"/>
    </location>
</feature>
<evidence type="ECO:0000313" key="3">
    <source>
        <dbReference type="Proteomes" id="UP001218188"/>
    </source>
</evidence>
<feature type="compositionally biased region" description="Low complexity" evidence="1">
    <location>
        <begin position="156"/>
        <end position="177"/>
    </location>
</feature>
<name>A0AAD6T7Y6_9AGAR</name>
<reference evidence="2" key="1">
    <citation type="submission" date="2023-03" db="EMBL/GenBank/DDBJ databases">
        <title>Massive genome expansion in bonnet fungi (Mycena s.s.) driven by repeated elements and novel gene families across ecological guilds.</title>
        <authorList>
            <consortium name="Lawrence Berkeley National Laboratory"/>
            <person name="Harder C.B."/>
            <person name="Miyauchi S."/>
            <person name="Viragh M."/>
            <person name="Kuo A."/>
            <person name="Thoen E."/>
            <person name="Andreopoulos B."/>
            <person name="Lu D."/>
            <person name="Skrede I."/>
            <person name="Drula E."/>
            <person name="Henrissat B."/>
            <person name="Morin E."/>
            <person name="Kohler A."/>
            <person name="Barry K."/>
            <person name="LaButti K."/>
            <person name="Morin E."/>
            <person name="Salamov A."/>
            <person name="Lipzen A."/>
            <person name="Mereny Z."/>
            <person name="Hegedus B."/>
            <person name="Baldrian P."/>
            <person name="Stursova M."/>
            <person name="Weitz H."/>
            <person name="Taylor A."/>
            <person name="Grigoriev I.V."/>
            <person name="Nagy L.G."/>
            <person name="Martin F."/>
            <person name="Kauserud H."/>
        </authorList>
    </citation>
    <scope>NUCLEOTIDE SEQUENCE</scope>
    <source>
        <strain evidence="2">CBHHK200</strain>
    </source>
</reference>